<dbReference type="Proteomes" id="UP000325579">
    <property type="component" value="Unassembled WGS sequence"/>
</dbReference>
<keyword evidence="3" id="KW-1185">Reference proteome</keyword>
<dbReference type="GeneID" id="43670500"/>
<accession>A0A5N6IEC0</accession>
<evidence type="ECO:0000313" key="2">
    <source>
        <dbReference type="EMBL" id="KAE8409950.1"/>
    </source>
</evidence>
<feature type="region of interest" description="Disordered" evidence="1">
    <location>
        <begin position="232"/>
        <end position="262"/>
    </location>
</feature>
<organism evidence="2 3">
    <name type="scientific">Aspergillus pseudonomiae</name>
    <dbReference type="NCBI Taxonomy" id="1506151"/>
    <lineage>
        <taxon>Eukaryota</taxon>
        <taxon>Fungi</taxon>
        <taxon>Dikarya</taxon>
        <taxon>Ascomycota</taxon>
        <taxon>Pezizomycotina</taxon>
        <taxon>Eurotiomycetes</taxon>
        <taxon>Eurotiomycetidae</taxon>
        <taxon>Eurotiales</taxon>
        <taxon>Aspergillaceae</taxon>
        <taxon>Aspergillus</taxon>
        <taxon>Aspergillus subgen. Circumdati</taxon>
    </lineage>
</organism>
<dbReference type="OrthoDB" id="443402at2759"/>
<sequence length="262" mass="29718">MDPITIVGLASSILTFVQFGTKVIQCAHHAKLKEDTEAIDVTVSELQRLCMALDPDSVPENENEKALYRLAEGCKTVSEEIIDLLGKIKPRDCSSKIQNMSSAIKLKLYERQLSEKETRLNSYQKQLELQLSYMSRSEINNKLDSLVHIDGKNGAQLNMLQSHVLQLRQGVQVSSLGEKLQEQLQHFLGLSENAAKRMAQQRILKTLAFSAMRRRFDAVEEAHKQTFRWMFEEKPSSDTGNDNCSHNSQEYKQGVAGRLFTD</sequence>
<dbReference type="RefSeq" id="XP_031947269.1">
    <property type="nucleotide sequence ID" value="XM_032085809.1"/>
</dbReference>
<evidence type="ECO:0000256" key="1">
    <source>
        <dbReference type="SAM" id="MobiDB-lite"/>
    </source>
</evidence>
<name>A0A5N6IEC0_9EURO</name>
<evidence type="ECO:0000313" key="3">
    <source>
        <dbReference type="Proteomes" id="UP000325579"/>
    </source>
</evidence>
<reference evidence="2 3" key="1">
    <citation type="submission" date="2019-04" db="EMBL/GenBank/DDBJ databases">
        <authorList>
            <consortium name="DOE Joint Genome Institute"/>
            <person name="Mondo S."/>
            <person name="Kjaerbolling I."/>
            <person name="Vesth T."/>
            <person name="Frisvad J.C."/>
            <person name="Nybo J.L."/>
            <person name="Theobald S."/>
            <person name="Kildgaard S."/>
            <person name="Isbrandt T."/>
            <person name="Kuo A."/>
            <person name="Sato A."/>
            <person name="Lyhne E.K."/>
            <person name="Kogle M.E."/>
            <person name="Wiebenga A."/>
            <person name="Kun R.S."/>
            <person name="Lubbers R.J."/>
            <person name="Makela M.R."/>
            <person name="Barry K."/>
            <person name="Chovatia M."/>
            <person name="Clum A."/>
            <person name="Daum C."/>
            <person name="Haridas S."/>
            <person name="He G."/>
            <person name="LaButti K."/>
            <person name="Lipzen A."/>
            <person name="Riley R."/>
            <person name="Salamov A."/>
            <person name="Simmons B.A."/>
            <person name="Magnuson J.K."/>
            <person name="Henrissat B."/>
            <person name="Mortensen U.H."/>
            <person name="Larsen T.O."/>
            <person name="Devries R.P."/>
            <person name="Grigoriev I.V."/>
            <person name="Machida M."/>
            <person name="Baker S.E."/>
            <person name="Andersen M.R."/>
            <person name="Cantor M.N."/>
            <person name="Hua S.X."/>
        </authorList>
    </citation>
    <scope>NUCLEOTIDE SEQUENCE [LARGE SCALE GENOMIC DNA]</scope>
    <source>
        <strain evidence="2 3">CBS 119388</strain>
    </source>
</reference>
<dbReference type="EMBL" id="ML736738">
    <property type="protein sequence ID" value="KAE8409950.1"/>
    <property type="molecule type" value="Genomic_DNA"/>
</dbReference>
<accession>A0A5N7DU02</accession>
<dbReference type="AlphaFoldDB" id="A0A5N6IEC0"/>
<feature type="compositionally biased region" description="Polar residues" evidence="1">
    <location>
        <begin position="237"/>
        <end position="251"/>
    </location>
</feature>
<proteinExistence type="predicted"/>
<protein>
    <submittedName>
        <fullName evidence="2">Uncharacterized protein</fullName>
    </submittedName>
</protein>
<gene>
    <name evidence="2" type="ORF">BDV37DRAFT_277599</name>
</gene>